<sequence>MNSLKMTILLLTITFRKGCSCCVSKLLCVALLLTFIPQLNPPVENPWICYFYFGFWALFTAIQLLLVQERMIKYNYIPFYYGDKKRGGDAIEATADIKHIEHFDSIIQLQSCYRLSGYIATGQRTYMATVNHPASLVFGRKARFDPAPDMSIPTVYFNFAAYDMLKGRLKDSRLLTGTGKTLRKTLIQDEMNSQVEITLWPEKIHLIDDNVNPGDIVAITSTTVTEHKGRLQLESTYLTTVVINPDTPETIDRVNRLKALPNVQSSSTNEPTTTIADLNLARQHKTQISRNFACKAKIKQIHENRGWYYVLCSKCSNKLFPQQENDKLNFVCTDDDNIIPNFRYYVNATIEDTTGSVDAVFFNESMQSIVNISCKEMVTEHAETSNPKIVPELLKSTRDTTKLLHLTLKTDGQIVVNSVSDETSTTETQPTSSRTTTTTFSPGTPVPKPGLSKRAVNETPGPDKKMKHI</sequence>
<keyword evidence="2" id="KW-1133">Transmembrane helix</keyword>
<comment type="caution">
    <text evidence="5">The sequence shown here is derived from an EMBL/GenBank/DDBJ whole genome shotgun (WGS) entry which is preliminary data.</text>
</comment>
<dbReference type="Proteomes" id="UP001632038">
    <property type="component" value="Unassembled WGS sequence"/>
</dbReference>
<feature type="domain" description="Replication factor A C-terminal" evidence="4">
    <location>
        <begin position="292"/>
        <end position="409"/>
    </location>
</feature>
<dbReference type="EMBL" id="JAVIJP010000087">
    <property type="protein sequence ID" value="KAL3616950.1"/>
    <property type="molecule type" value="Genomic_DNA"/>
</dbReference>
<dbReference type="PANTHER" id="PTHR47165:SF4">
    <property type="entry name" value="OS03G0429900 PROTEIN"/>
    <property type="match status" value="1"/>
</dbReference>
<reference evidence="6" key="1">
    <citation type="journal article" date="2024" name="IScience">
        <title>Strigolactones Initiate the Formation of Haustorium-like Structures in Castilleja.</title>
        <authorList>
            <person name="Buerger M."/>
            <person name="Peterson D."/>
            <person name="Chory J."/>
        </authorList>
    </citation>
    <scope>NUCLEOTIDE SEQUENCE [LARGE SCALE GENOMIC DNA]</scope>
</reference>
<organism evidence="5 6">
    <name type="scientific">Castilleja foliolosa</name>
    <dbReference type="NCBI Taxonomy" id="1961234"/>
    <lineage>
        <taxon>Eukaryota</taxon>
        <taxon>Viridiplantae</taxon>
        <taxon>Streptophyta</taxon>
        <taxon>Embryophyta</taxon>
        <taxon>Tracheophyta</taxon>
        <taxon>Spermatophyta</taxon>
        <taxon>Magnoliopsida</taxon>
        <taxon>eudicotyledons</taxon>
        <taxon>Gunneridae</taxon>
        <taxon>Pentapetalae</taxon>
        <taxon>asterids</taxon>
        <taxon>lamiids</taxon>
        <taxon>Lamiales</taxon>
        <taxon>Orobanchaceae</taxon>
        <taxon>Pedicularideae</taxon>
        <taxon>Castillejinae</taxon>
        <taxon>Castilleja</taxon>
    </lineage>
</organism>
<keyword evidence="3" id="KW-0732">Signal</keyword>
<name>A0ABD3BHQ4_9LAMI</name>
<feature type="signal peptide" evidence="3">
    <location>
        <begin position="1"/>
        <end position="21"/>
    </location>
</feature>
<dbReference type="PANTHER" id="PTHR47165">
    <property type="entry name" value="OS03G0429900 PROTEIN"/>
    <property type="match status" value="1"/>
</dbReference>
<feature type="chain" id="PRO_5044835096" description="Replication factor A C-terminal domain-containing protein" evidence="3">
    <location>
        <begin position="22"/>
        <end position="469"/>
    </location>
</feature>
<dbReference type="AlphaFoldDB" id="A0ABD3BHQ4"/>
<keyword evidence="6" id="KW-1185">Reference proteome</keyword>
<dbReference type="Gene3D" id="2.40.50.140">
    <property type="entry name" value="Nucleic acid-binding proteins"/>
    <property type="match status" value="2"/>
</dbReference>
<evidence type="ECO:0000256" key="3">
    <source>
        <dbReference type="SAM" id="SignalP"/>
    </source>
</evidence>
<protein>
    <recommendedName>
        <fullName evidence="4">Replication factor A C-terminal domain-containing protein</fullName>
    </recommendedName>
</protein>
<evidence type="ECO:0000313" key="5">
    <source>
        <dbReference type="EMBL" id="KAL3616950.1"/>
    </source>
</evidence>
<evidence type="ECO:0000256" key="1">
    <source>
        <dbReference type="SAM" id="MobiDB-lite"/>
    </source>
</evidence>
<dbReference type="InterPro" id="IPR013955">
    <property type="entry name" value="Rep_factor-A_C"/>
</dbReference>
<feature type="region of interest" description="Disordered" evidence="1">
    <location>
        <begin position="419"/>
        <end position="469"/>
    </location>
</feature>
<keyword evidence="2" id="KW-0472">Membrane</keyword>
<feature type="transmembrane region" description="Helical" evidence="2">
    <location>
        <begin position="45"/>
        <end position="67"/>
    </location>
</feature>
<keyword evidence="2" id="KW-0812">Transmembrane</keyword>
<dbReference type="InterPro" id="IPR012340">
    <property type="entry name" value="NA-bd_OB-fold"/>
</dbReference>
<dbReference type="Pfam" id="PF08646">
    <property type="entry name" value="Rep_fac-A_C"/>
    <property type="match status" value="1"/>
</dbReference>
<evidence type="ECO:0000259" key="4">
    <source>
        <dbReference type="Pfam" id="PF08646"/>
    </source>
</evidence>
<evidence type="ECO:0000256" key="2">
    <source>
        <dbReference type="SAM" id="Phobius"/>
    </source>
</evidence>
<accession>A0ABD3BHQ4</accession>
<feature type="compositionally biased region" description="Low complexity" evidence="1">
    <location>
        <begin position="423"/>
        <end position="443"/>
    </location>
</feature>
<proteinExistence type="predicted"/>
<gene>
    <name evidence="5" type="ORF">CASFOL_039344</name>
</gene>
<dbReference type="SUPFAM" id="SSF50249">
    <property type="entry name" value="Nucleic acid-binding proteins"/>
    <property type="match status" value="2"/>
</dbReference>
<evidence type="ECO:0000313" key="6">
    <source>
        <dbReference type="Proteomes" id="UP001632038"/>
    </source>
</evidence>